<evidence type="ECO:0000313" key="9">
    <source>
        <dbReference type="Proteomes" id="UP000887458"/>
    </source>
</evidence>
<feature type="transmembrane region" description="Helical" evidence="6">
    <location>
        <begin position="500"/>
        <end position="524"/>
    </location>
</feature>
<evidence type="ECO:0000313" key="8">
    <source>
        <dbReference type="EMBL" id="KAH9426067.1"/>
    </source>
</evidence>
<feature type="transmembrane region" description="Helical" evidence="6">
    <location>
        <begin position="40"/>
        <end position="68"/>
    </location>
</feature>
<feature type="transmembrane region" description="Helical" evidence="6">
    <location>
        <begin position="385"/>
        <end position="405"/>
    </location>
</feature>
<evidence type="ECO:0000256" key="3">
    <source>
        <dbReference type="ARBA" id="ARBA00022692"/>
    </source>
</evidence>
<dbReference type="PROSITE" id="PS50850">
    <property type="entry name" value="MFS"/>
    <property type="match status" value="1"/>
</dbReference>
<reference evidence="8 9" key="2">
    <citation type="journal article" date="2022" name="Mol. Biol. Evol.">
        <title>Comparative Genomics Reveals Insights into the Divergent Evolution of Astigmatic Mites and Household Pest Adaptations.</title>
        <authorList>
            <person name="Xiong Q."/>
            <person name="Wan A.T."/>
            <person name="Liu X."/>
            <person name="Fung C.S."/>
            <person name="Xiao X."/>
            <person name="Malainual N."/>
            <person name="Hou J."/>
            <person name="Wang L."/>
            <person name="Wang M."/>
            <person name="Yang K.Y."/>
            <person name="Cui Y."/>
            <person name="Leung E.L."/>
            <person name="Nong W."/>
            <person name="Shin S.K."/>
            <person name="Au S.W."/>
            <person name="Jeong K.Y."/>
            <person name="Chew F.T."/>
            <person name="Hui J.H."/>
            <person name="Leung T.F."/>
            <person name="Tungtrongchitr A."/>
            <person name="Zhong N."/>
            <person name="Liu Z."/>
            <person name="Tsui S.K."/>
        </authorList>
    </citation>
    <scope>NUCLEOTIDE SEQUENCE [LARGE SCALE GENOMIC DNA]</scope>
    <source>
        <strain evidence="8">Derp</strain>
    </source>
</reference>
<dbReference type="Gene3D" id="1.20.1250.20">
    <property type="entry name" value="MFS general substrate transporter like domains"/>
    <property type="match status" value="1"/>
</dbReference>
<accession>A0ABQ8JU38</accession>
<feature type="transmembrane region" description="Helical" evidence="6">
    <location>
        <begin position="275"/>
        <end position="298"/>
    </location>
</feature>
<dbReference type="Proteomes" id="UP000887458">
    <property type="component" value="Unassembled WGS sequence"/>
</dbReference>
<dbReference type="Pfam" id="PF07690">
    <property type="entry name" value="MFS_1"/>
    <property type="match status" value="1"/>
</dbReference>
<gene>
    <name evidence="8" type="ORF">DERP_007007</name>
</gene>
<dbReference type="InterPro" id="IPR036259">
    <property type="entry name" value="MFS_trans_sf"/>
</dbReference>
<feature type="transmembrane region" description="Helical" evidence="6">
    <location>
        <begin position="443"/>
        <end position="463"/>
    </location>
</feature>
<evidence type="ECO:0000256" key="2">
    <source>
        <dbReference type="ARBA" id="ARBA00022448"/>
    </source>
</evidence>
<evidence type="ECO:0000256" key="4">
    <source>
        <dbReference type="ARBA" id="ARBA00022989"/>
    </source>
</evidence>
<dbReference type="EMBL" id="NJHN03000012">
    <property type="protein sequence ID" value="KAH9426067.1"/>
    <property type="molecule type" value="Genomic_DNA"/>
</dbReference>
<keyword evidence="5 6" id="KW-0472">Membrane</keyword>
<keyword evidence="2" id="KW-0813">Transport</keyword>
<feature type="transmembrane region" description="Helical" evidence="6">
    <location>
        <begin position="346"/>
        <end position="365"/>
    </location>
</feature>
<keyword evidence="9" id="KW-1185">Reference proteome</keyword>
<sequence>MQNNSTTTSSQQQTNSSNEPSTVWEKLEYLLSQCRDSRKLVLVIVAIGLLLDNMLLTSVVPIIPAFLYELNHEKDLAKLNESLATTTTTSTLTTPINGKLSQIDQTFLQQSQLLNRLFFAPNSPLAKKLNPECEKELEDYLINNVETTTMTDDDSATTRMNRITTLSAIDAHELRHKELVNENTEVGVMFASKPIVQAITNPFVGPLTNKIGYSIPLFMGLILLFFSTMIFAVGSSYATLFMARSLQGIGSAFTSVAGMGLLADKYPDDRERGNSMAIALGGLALGVLIGPPFGGIMYEFIGKSAPFIILAMFALLDGCLQLLVLQPKVVREEQEGASLLTLIRDPYILVAAGAITFANIGIAILEPSLPLWMMDTMESSNWEQGAAFLPASISYLIGTNIFGPLGHRMGRWLASMCGLIIIGLALLYIPMATDLSELIVPNALIGFAIGMVDSSMMPMLGYLVDIRHTSIYGSVYAIGDVAFCIGFTIGPVLSGTLVSWFGFTGLCTTSAFISFAFAPCMLMLRNPPCTNQFTTKSQQTQLLNSQEGAVKYVSYTDDLDSPDIESSSVIGGGSNVTGYSRNKSFDMVP</sequence>
<feature type="transmembrane region" description="Helical" evidence="6">
    <location>
        <begin position="475"/>
        <end position="494"/>
    </location>
</feature>
<feature type="transmembrane region" description="Helical" evidence="6">
    <location>
        <begin position="412"/>
        <end position="431"/>
    </location>
</feature>
<dbReference type="SUPFAM" id="SSF103473">
    <property type="entry name" value="MFS general substrate transporter"/>
    <property type="match status" value="1"/>
</dbReference>
<dbReference type="InterPro" id="IPR050930">
    <property type="entry name" value="MFS_Vesicular_Transporter"/>
</dbReference>
<dbReference type="InterPro" id="IPR011701">
    <property type="entry name" value="MFS"/>
</dbReference>
<feature type="transmembrane region" description="Helical" evidence="6">
    <location>
        <begin position="217"/>
        <end position="240"/>
    </location>
</feature>
<evidence type="ECO:0000256" key="6">
    <source>
        <dbReference type="SAM" id="Phobius"/>
    </source>
</evidence>
<organism evidence="8 9">
    <name type="scientific">Dermatophagoides pteronyssinus</name>
    <name type="common">European house dust mite</name>
    <dbReference type="NCBI Taxonomy" id="6956"/>
    <lineage>
        <taxon>Eukaryota</taxon>
        <taxon>Metazoa</taxon>
        <taxon>Ecdysozoa</taxon>
        <taxon>Arthropoda</taxon>
        <taxon>Chelicerata</taxon>
        <taxon>Arachnida</taxon>
        <taxon>Acari</taxon>
        <taxon>Acariformes</taxon>
        <taxon>Sarcoptiformes</taxon>
        <taxon>Astigmata</taxon>
        <taxon>Psoroptidia</taxon>
        <taxon>Analgoidea</taxon>
        <taxon>Pyroglyphidae</taxon>
        <taxon>Dermatophagoidinae</taxon>
        <taxon>Dermatophagoides</taxon>
    </lineage>
</organism>
<evidence type="ECO:0000259" key="7">
    <source>
        <dbReference type="PROSITE" id="PS50850"/>
    </source>
</evidence>
<keyword evidence="3 6" id="KW-0812">Transmembrane</keyword>
<evidence type="ECO:0000256" key="1">
    <source>
        <dbReference type="ARBA" id="ARBA00004141"/>
    </source>
</evidence>
<dbReference type="CDD" id="cd17384">
    <property type="entry name" value="MFS_SLC18A1_2_VAT1_2"/>
    <property type="match status" value="1"/>
</dbReference>
<dbReference type="PANTHER" id="PTHR23506">
    <property type="entry name" value="GH10249P"/>
    <property type="match status" value="1"/>
</dbReference>
<protein>
    <recommendedName>
        <fullName evidence="7">Major facilitator superfamily (MFS) profile domain-containing protein</fullName>
    </recommendedName>
</protein>
<feature type="domain" description="Major facilitator superfamily (MFS) profile" evidence="7">
    <location>
        <begin position="41"/>
        <end position="531"/>
    </location>
</feature>
<proteinExistence type="predicted"/>
<reference evidence="8 9" key="1">
    <citation type="journal article" date="2018" name="J. Allergy Clin. Immunol.">
        <title>High-quality assembly of Dermatophagoides pteronyssinus genome and transcriptome reveals a wide range of novel allergens.</title>
        <authorList>
            <person name="Liu X.Y."/>
            <person name="Yang K.Y."/>
            <person name="Wang M.Q."/>
            <person name="Kwok J.S."/>
            <person name="Zeng X."/>
            <person name="Yang Z."/>
            <person name="Xiao X.J."/>
            <person name="Lau C.P."/>
            <person name="Li Y."/>
            <person name="Huang Z.M."/>
            <person name="Ba J.G."/>
            <person name="Yim A.K."/>
            <person name="Ouyang C.Y."/>
            <person name="Ngai S.M."/>
            <person name="Chan T.F."/>
            <person name="Leung E.L."/>
            <person name="Liu L."/>
            <person name="Liu Z.G."/>
            <person name="Tsui S.K."/>
        </authorList>
    </citation>
    <scope>NUCLEOTIDE SEQUENCE [LARGE SCALE GENOMIC DNA]</scope>
    <source>
        <strain evidence="8">Derp</strain>
    </source>
</reference>
<name>A0ABQ8JU38_DERPT</name>
<comment type="subcellular location">
    <subcellularLocation>
        <location evidence="1">Membrane</location>
        <topology evidence="1">Multi-pass membrane protein</topology>
    </subcellularLocation>
</comment>
<dbReference type="PANTHER" id="PTHR23506:SF23">
    <property type="entry name" value="GH10249P"/>
    <property type="match status" value="1"/>
</dbReference>
<dbReference type="InterPro" id="IPR020846">
    <property type="entry name" value="MFS_dom"/>
</dbReference>
<keyword evidence="4 6" id="KW-1133">Transmembrane helix</keyword>
<comment type="caution">
    <text evidence="8">The sequence shown here is derived from an EMBL/GenBank/DDBJ whole genome shotgun (WGS) entry which is preliminary data.</text>
</comment>
<feature type="transmembrane region" description="Helical" evidence="6">
    <location>
        <begin position="304"/>
        <end position="325"/>
    </location>
</feature>
<evidence type="ECO:0000256" key="5">
    <source>
        <dbReference type="ARBA" id="ARBA00023136"/>
    </source>
</evidence>